<reference evidence="8 9" key="1">
    <citation type="submission" date="2013-08" db="EMBL/GenBank/DDBJ databases">
        <authorList>
            <person name="Weinstock G."/>
            <person name="Sodergren E."/>
            <person name="Wylie T."/>
            <person name="Fulton L."/>
            <person name="Fulton R."/>
            <person name="Fronick C."/>
            <person name="O'Laughlin M."/>
            <person name="Godfrey J."/>
            <person name="Miner T."/>
            <person name="Herter B."/>
            <person name="Appelbaum E."/>
            <person name="Cordes M."/>
            <person name="Lek S."/>
            <person name="Wollam A."/>
            <person name="Pepin K.H."/>
            <person name="Palsikar V.B."/>
            <person name="Mitreva M."/>
            <person name="Wilson R.K."/>
        </authorList>
    </citation>
    <scope>NUCLEOTIDE SEQUENCE [LARGE SCALE GENOMIC DNA]</scope>
    <source>
        <strain evidence="8 9">F0041</strain>
    </source>
</reference>
<dbReference type="InterPro" id="IPR020103">
    <property type="entry name" value="PsdUridine_synth_cat_dom_sf"/>
</dbReference>
<dbReference type="Gene3D" id="3.30.2350.10">
    <property type="entry name" value="Pseudouridine synthase"/>
    <property type="match status" value="1"/>
</dbReference>
<organism evidence="8 9">
    <name type="scientific">Bacteroides pyogenes F0041</name>
    <dbReference type="NCBI Taxonomy" id="1321819"/>
    <lineage>
        <taxon>Bacteria</taxon>
        <taxon>Pseudomonadati</taxon>
        <taxon>Bacteroidota</taxon>
        <taxon>Bacteroidia</taxon>
        <taxon>Bacteroidales</taxon>
        <taxon>Bacteroidaceae</taxon>
        <taxon>Bacteroides</taxon>
    </lineage>
</organism>
<evidence type="ECO:0000313" key="9">
    <source>
        <dbReference type="Proteomes" id="UP000016496"/>
    </source>
</evidence>
<dbReference type="GO" id="GO:0009982">
    <property type="term" value="F:pseudouridine synthase activity"/>
    <property type="evidence" value="ECO:0007669"/>
    <property type="project" value="InterPro"/>
</dbReference>
<dbReference type="PANTHER" id="PTHR21600:SF44">
    <property type="entry name" value="RIBOSOMAL LARGE SUBUNIT PSEUDOURIDINE SYNTHASE D"/>
    <property type="match status" value="1"/>
</dbReference>
<comment type="similarity">
    <text evidence="1 5">Belongs to the pseudouridine synthase RluA family.</text>
</comment>
<dbReference type="CDD" id="cd02869">
    <property type="entry name" value="PseudoU_synth_RluA_like"/>
    <property type="match status" value="1"/>
</dbReference>
<comment type="caution">
    <text evidence="8">The sequence shown here is derived from an EMBL/GenBank/DDBJ whole genome shotgun (WGS) entry which is preliminary data.</text>
</comment>
<comment type="function">
    <text evidence="5">Responsible for synthesis of pseudouridine from uracil.</text>
</comment>
<dbReference type="PROSITE" id="PS01129">
    <property type="entry name" value="PSI_RLU"/>
    <property type="match status" value="1"/>
</dbReference>
<dbReference type="Pfam" id="PF00849">
    <property type="entry name" value="PseudoU_synth_2"/>
    <property type="match status" value="1"/>
</dbReference>
<evidence type="ECO:0000256" key="3">
    <source>
        <dbReference type="PIRSR" id="PIRSR606225-1"/>
    </source>
</evidence>
<accession>U2CBH0</accession>
<evidence type="ECO:0000256" key="6">
    <source>
        <dbReference type="SAM" id="MobiDB-lite"/>
    </source>
</evidence>
<dbReference type="InterPro" id="IPR006145">
    <property type="entry name" value="PsdUridine_synth_RsuA/RluA"/>
</dbReference>
<dbReference type="SUPFAM" id="SSF55120">
    <property type="entry name" value="Pseudouridine synthase"/>
    <property type="match status" value="1"/>
</dbReference>
<gene>
    <name evidence="8" type="ORF">HMPREF1981_02822</name>
</gene>
<evidence type="ECO:0000313" key="8">
    <source>
        <dbReference type="EMBL" id="ERI81880.1"/>
    </source>
</evidence>
<dbReference type="CDD" id="cd00165">
    <property type="entry name" value="S4"/>
    <property type="match status" value="1"/>
</dbReference>
<sequence>MRKSLAHPSKEKEYTASKNKRMKKRPRRTPAEKARAQYTDYSVSEPMELMEFLAAKMPDASRTKLKSLLSKRVVLVDKVITTQFNFPLKPGMKVQISKEKGKKEFHNRLLKIVYEDRYIIVVEKMQGLLSVNTEWKKERTAYTILNEYVQRSGRQYRVYIVHRLDRDTSGLMMFAKDEKTQRTLRDNWHDIVTDRRYVAVVEGTVEKDYDTIVSWLTDKTIYVSSSRYDDGGAKSITHYKTIKRANGYSLMELDLETGRKNQIRVHMQDLGHPVIGDGRYGGKDVPNPIARLALHAFKLCFYHPVTGDLMEFETPYPSDFKKLFLKKQ</sequence>
<dbReference type="AlphaFoldDB" id="U2CBH0"/>
<feature type="active site" evidence="3">
    <location>
        <position position="165"/>
    </location>
</feature>
<dbReference type="InterPro" id="IPR050188">
    <property type="entry name" value="RluA_PseudoU_synthase"/>
</dbReference>
<proteinExistence type="inferred from homology"/>
<feature type="region of interest" description="Disordered" evidence="6">
    <location>
        <begin position="1"/>
        <end position="37"/>
    </location>
</feature>
<dbReference type="EMBL" id="AWSV01000150">
    <property type="protein sequence ID" value="ERI81880.1"/>
    <property type="molecule type" value="Genomic_DNA"/>
</dbReference>
<evidence type="ECO:0000256" key="1">
    <source>
        <dbReference type="ARBA" id="ARBA00010876"/>
    </source>
</evidence>
<dbReference type="GO" id="GO:0000455">
    <property type="term" value="P:enzyme-directed rRNA pseudouridine synthesis"/>
    <property type="evidence" value="ECO:0007669"/>
    <property type="project" value="TreeGrafter"/>
</dbReference>
<dbReference type="PATRIC" id="fig|1321819.3.peg.2609"/>
<dbReference type="GO" id="GO:0003723">
    <property type="term" value="F:RNA binding"/>
    <property type="evidence" value="ECO:0007669"/>
    <property type="project" value="UniProtKB-KW"/>
</dbReference>
<dbReference type="PANTHER" id="PTHR21600">
    <property type="entry name" value="MITOCHONDRIAL RNA PSEUDOURIDINE SYNTHASE"/>
    <property type="match status" value="1"/>
</dbReference>
<dbReference type="PROSITE" id="PS50889">
    <property type="entry name" value="S4"/>
    <property type="match status" value="1"/>
</dbReference>
<feature type="compositionally biased region" description="Basic residues" evidence="6">
    <location>
        <begin position="18"/>
        <end position="28"/>
    </location>
</feature>
<evidence type="ECO:0000256" key="5">
    <source>
        <dbReference type="RuleBase" id="RU362028"/>
    </source>
</evidence>
<dbReference type="HOGENOM" id="CLU_016902_8_5_10"/>
<keyword evidence="2 5" id="KW-0413">Isomerase</keyword>
<dbReference type="Proteomes" id="UP000016496">
    <property type="component" value="Unassembled WGS sequence"/>
</dbReference>
<dbReference type="EC" id="5.4.99.-" evidence="5"/>
<keyword evidence="4" id="KW-0694">RNA-binding</keyword>
<dbReference type="GO" id="GO:0140098">
    <property type="term" value="F:catalytic activity, acting on RNA"/>
    <property type="evidence" value="ECO:0007669"/>
    <property type="project" value="UniProtKB-ARBA"/>
</dbReference>
<evidence type="ECO:0000256" key="2">
    <source>
        <dbReference type="ARBA" id="ARBA00023235"/>
    </source>
</evidence>
<evidence type="ECO:0000259" key="7">
    <source>
        <dbReference type="Pfam" id="PF00849"/>
    </source>
</evidence>
<protein>
    <recommendedName>
        <fullName evidence="5">Pseudouridine synthase</fullName>
        <ecNumber evidence="5">5.4.99.-</ecNumber>
    </recommendedName>
</protein>
<dbReference type="InterPro" id="IPR006224">
    <property type="entry name" value="PsdUridine_synth_RluA-like_CS"/>
</dbReference>
<feature type="domain" description="Pseudouridine synthase RsuA/RluA-like" evidence="7">
    <location>
        <begin position="119"/>
        <end position="268"/>
    </location>
</feature>
<evidence type="ECO:0000256" key="4">
    <source>
        <dbReference type="PROSITE-ProRule" id="PRU00182"/>
    </source>
</evidence>
<comment type="catalytic activity">
    <reaction evidence="5">
        <text>a uridine in RNA = a pseudouridine in RNA</text>
        <dbReference type="Rhea" id="RHEA:48348"/>
        <dbReference type="Rhea" id="RHEA-COMP:12068"/>
        <dbReference type="Rhea" id="RHEA-COMP:12069"/>
        <dbReference type="ChEBI" id="CHEBI:65314"/>
        <dbReference type="ChEBI" id="CHEBI:65315"/>
    </reaction>
</comment>
<name>U2CBH0_9BACE</name>
<dbReference type="NCBIfam" id="TIGR00005">
    <property type="entry name" value="rluA_subfam"/>
    <property type="match status" value="1"/>
</dbReference>
<dbReference type="InterPro" id="IPR006225">
    <property type="entry name" value="PsdUridine_synth_RluC/D"/>
</dbReference>